<protein>
    <submittedName>
        <fullName evidence="1">Uncharacterized protein</fullName>
    </submittedName>
</protein>
<dbReference type="AlphaFoldDB" id="A0A8H3I3G8"/>
<name>A0A8H3I3G8_9LECA</name>
<dbReference type="EMBL" id="CAJPDQ010000001">
    <property type="protein sequence ID" value="CAF9903128.1"/>
    <property type="molecule type" value="Genomic_DNA"/>
</dbReference>
<evidence type="ECO:0000313" key="1">
    <source>
        <dbReference type="EMBL" id="CAF9903128.1"/>
    </source>
</evidence>
<keyword evidence="2" id="KW-1185">Reference proteome</keyword>
<reference evidence="1" key="1">
    <citation type="submission" date="2021-03" db="EMBL/GenBank/DDBJ databases">
        <authorList>
            <person name="Tagirdzhanova G."/>
        </authorList>
    </citation>
    <scope>NUCLEOTIDE SEQUENCE</scope>
</reference>
<proteinExistence type="predicted"/>
<sequence>MPTPTATPILLDGGLLLEEIEGVLVEVAIVLVDGVCEVIGAGVVVAGDPDTFQAQLNALRNREKAHTEECDAIAAARRRLPMVKVACEGCTFDTAHTPELSYLHSRDVTYAIFYQGLFKESDRYRKFMGWRPWL</sequence>
<organism evidence="1 2">
    <name type="scientific">Gomphillus americanus</name>
    <dbReference type="NCBI Taxonomy" id="1940652"/>
    <lineage>
        <taxon>Eukaryota</taxon>
        <taxon>Fungi</taxon>
        <taxon>Dikarya</taxon>
        <taxon>Ascomycota</taxon>
        <taxon>Pezizomycotina</taxon>
        <taxon>Lecanoromycetes</taxon>
        <taxon>OSLEUM clade</taxon>
        <taxon>Ostropomycetidae</taxon>
        <taxon>Ostropales</taxon>
        <taxon>Graphidaceae</taxon>
        <taxon>Gomphilloideae</taxon>
        <taxon>Gomphillus</taxon>
    </lineage>
</organism>
<dbReference type="Proteomes" id="UP000664169">
    <property type="component" value="Unassembled WGS sequence"/>
</dbReference>
<accession>A0A8H3I3G8</accession>
<evidence type="ECO:0000313" key="2">
    <source>
        <dbReference type="Proteomes" id="UP000664169"/>
    </source>
</evidence>
<comment type="caution">
    <text evidence="1">The sequence shown here is derived from an EMBL/GenBank/DDBJ whole genome shotgun (WGS) entry which is preliminary data.</text>
</comment>
<dbReference type="OrthoDB" id="3503208at2759"/>
<gene>
    <name evidence="1" type="ORF">GOMPHAMPRED_000101</name>
</gene>